<feature type="domain" description="Dienelactone hydrolase" evidence="1">
    <location>
        <begin position="17"/>
        <end position="244"/>
    </location>
</feature>
<dbReference type="InterPro" id="IPR002925">
    <property type="entry name" value="Dienelactn_hydro"/>
</dbReference>
<dbReference type="InterPro" id="IPR029058">
    <property type="entry name" value="AB_hydrolase_fold"/>
</dbReference>
<dbReference type="GO" id="GO:0016787">
    <property type="term" value="F:hydrolase activity"/>
    <property type="evidence" value="ECO:0007669"/>
    <property type="project" value="UniProtKB-KW"/>
</dbReference>
<sequence>MQITRRNIELRVDDSLMRVYVAAPKPPGIYPGILFFSDIYQLGGPIARLAEHLAGYGYVVAAPEIFHRLLPVGTVIEPDDLGRMQGNDAARRTSVADYDADARAVLEFLQNEPSVLRSQIGAMGFCIGGHLAFRAALQAGVKAAVCIYPTGIHSGKLGKDPADSLQRISEIEGELLLIFGSVDPHIPPEGRSILLDALQQANVKHRAIVYEAADHTFMRDDGHRFDPVYTDAAWAETTQFLKAALSGNG</sequence>
<evidence type="ECO:0000259" key="1">
    <source>
        <dbReference type="Pfam" id="PF01738"/>
    </source>
</evidence>
<dbReference type="PANTHER" id="PTHR47562">
    <property type="match status" value="1"/>
</dbReference>
<protein>
    <submittedName>
        <fullName evidence="2">Dienelactone hydrolase family protein</fullName>
    </submittedName>
</protein>
<comment type="caution">
    <text evidence="2">The sequence shown here is derived from an EMBL/GenBank/DDBJ whole genome shotgun (WGS) entry which is preliminary data.</text>
</comment>
<accession>A0A7C3KG12</accession>
<dbReference type="AlphaFoldDB" id="A0A7C3KG12"/>
<dbReference type="Gene3D" id="3.40.50.1820">
    <property type="entry name" value="alpha/beta hydrolase"/>
    <property type="match status" value="1"/>
</dbReference>
<dbReference type="SUPFAM" id="SSF53474">
    <property type="entry name" value="alpha/beta-Hydrolases"/>
    <property type="match status" value="1"/>
</dbReference>
<dbReference type="PANTHER" id="PTHR47562:SF2">
    <property type="entry name" value="CARBOXYMETHYLENEBUTENOLIDASE-RELATED"/>
    <property type="match status" value="1"/>
</dbReference>
<gene>
    <name evidence="2" type="ORF">ENR64_15290</name>
</gene>
<reference evidence="2" key="1">
    <citation type="journal article" date="2020" name="mSystems">
        <title>Genome- and Community-Level Interaction Insights into Carbon Utilization and Element Cycling Functions of Hydrothermarchaeota in Hydrothermal Sediment.</title>
        <authorList>
            <person name="Zhou Z."/>
            <person name="Liu Y."/>
            <person name="Xu W."/>
            <person name="Pan J."/>
            <person name="Luo Z.H."/>
            <person name="Li M."/>
        </authorList>
    </citation>
    <scope>NUCLEOTIDE SEQUENCE [LARGE SCALE GENOMIC DNA]</scope>
    <source>
        <strain evidence="2">SpSt-418</strain>
    </source>
</reference>
<proteinExistence type="predicted"/>
<name>A0A7C3KG12_9CYAN</name>
<organism evidence="2">
    <name type="scientific">Oscillatoriales cyanobacterium SpSt-418</name>
    <dbReference type="NCBI Taxonomy" id="2282169"/>
    <lineage>
        <taxon>Bacteria</taxon>
        <taxon>Bacillati</taxon>
        <taxon>Cyanobacteriota</taxon>
        <taxon>Cyanophyceae</taxon>
        <taxon>Oscillatoriophycideae</taxon>
        <taxon>Oscillatoriales</taxon>
    </lineage>
</organism>
<dbReference type="Pfam" id="PF01738">
    <property type="entry name" value="DLH"/>
    <property type="match status" value="1"/>
</dbReference>
<evidence type="ECO:0000313" key="2">
    <source>
        <dbReference type="EMBL" id="HFM99088.1"/>
    </source>
</evidence>
<dbReference type="EMBL" id="DSRU01000225">
    <property type="protein sequence ID" value="HFM99088.1"/>
    <property type="molecule type" value="Genomic_DNA"/>
</dbReference>
<keyword evidence="2" id="KW-0378">Hydrolase</keyword>